<protein>
    <submittedName>
        <fullName evidence="5">BRCT domain-containing protein</fullName>
    </submittedName>
</protein>
<dbReference type="Pfam" id="PF00583">
    <property type="entry name" value="Acetyltransf_1"/>
    <property type="match status" value="1"/>
</dbReference>
<dbReference type="CDD" id="cd04301">
    <property type="entry name" value="NAT_SF"/>
    <property type="match status" value="1"/>
</dbReference>
<reference evidence="5 6" key="1">
    <citation type="submission" date="2019-08" db="EMBL/GenBank/DDBJ databases">
        <title>Draft genome sequences of two oriental melons (Cucumis melo L. var makuwa).</title>
        <authorList>
            <person name="Kwon S.-Y."/>
        </authorList>
    </citation>
    <scope>NUCLEOTIDE SEQUENCE [LARGE SCALE GENOMIC DNA]</scope>
    <source>
        <strain evidence="6">cv. Chang Bougi</strain>
        <tissue evidence="5">Leaf</tissue>
    </source>
</reference>
<dbReference type="Gene3D" id="3.40.630.30">
    <property type="match status" value="1"/>
</dbReference>
<dbReference type="InterPro" id="IPR000182">
    <property type="entry name" value="GNAT_dom"/>
</dbReference>
<evidence type="ECO:0000256" key="3">
    <source>
        <dbReference type="ARBA" id="ARBA00023242"/>
    </source>
</evidence>
<organism evidence="5 6">
    <name type="scientific">Cucumis melo var. makuwa</name>
    <name type="common">Oriental melon</name>
    <dbReference type="NCBI Taxonomy" id="1194695"/>
    <lineage>
        <taxon>Eukaryota</taxon>
        <taxon>Viridiplantae</taxon>
        <taxon>Streptophyta</taxon>
        <taxon>Embryophyta</taxon>
        <taxon>Tracheophyta</taxon>
        <taxon>Spermatophyta</taxon>
        <taxon>Magnoliopsida</taxon>
        <taxon>eudicotyledons</taxon>
        <taxon>Gunneridae</taxon>
        <taxon>Pentapetalae</taxon>
        <taxon>rosids</taxon>
        <taxon>fabids</taxon>
        <taxon>Cucurbitales</taxon>
        <taxon>Cucurbitaceae</taxon>
        <taxon>Benincaseae</taxon>
        <taxon>Cucumis</taxon>
    </lineage>
</organism>
<keyword evidence="2" id="KW-0227">DNA damage</keyword>
<evidence type="ECO:0000256" key="2">
    <source>
        <dbReference type="ARBA" id="ARBA00022763"/>
    </source>
</evidence>
<dbReference type="Gene3D" id="3.40.50.10190">
    <property type="entry name" value="BRCT domain"/>
    <property type="match status" value="1"/>
</dbReference>
<dbReference type="InterPro" id="IPR036420">
    <property type="entry name" value="BRCT_dom_sf"/>
</dbReference>
<feature type="domain" description="BRCT" evidence="4">
    <location>
        <begin position="392"/>
        <end position="440"/>
    </location>
</feature>
<dbReference type="AlphaFoldDB" id="A0A5D3DED6"/>
<name>A0A5D3DED6_CUCMM</name>
<dbReference type="GO" id="GO:0006974">
    <property type="term" value="P:DNA damage response"/>
    <property type="evidence" value="ECO:0007669"/>
    <property type="project" value="UniProtKB-KW"/>
</dbReference>
<dbReference type="InterPro" id="IPR016181">
    <property type="entry name" value="Acyl_CoA_acyltransferase"/>
</dbReference>
<keyword evidence="3" id="KW-0539">Nucleus</keyword>
<dbReference type="InterPro" id="IPR051579">
    <property type="entry name" value="DDR_Transcriptional_Reg"/>
</dbReference>
<accession>A0A5D3DED6</accession>
<dbReference type="EMBL" id="SSTD01005545">
    <property type="protein sequence ID" value="TYK21760.1"/>
    <property type="molecule type" value="Genomic_DNA"/>
</dbReference>
<gene>
    <name evidence="5" type="ORF">E5676_scaffold1721G00080</name>
</gene>
<dbReference type="InterPro" id="IPR001357">
    <property type="entry name" value="BRCT_dom"/>
</dbReference>
<evidence type="ECO:0000256" key="1">
    <source>
        <dbReference type="ARBA" id="ARBA00004123"/>
    </source>
</evidence>
<evidence type="ECO:0000313" key="6">
    <source>
        <dbReference type="Proteomes" id="UP000321947"/>
    </source>
</evidence>
<comment type="subcellular location">
    <subcellularLocation>
        <location evidence="1">Nucleus</location>
    </subcellularLocation>
</comment>
<dbReference type="SUPFAM" id="SSF52113">
    <property type="entry name" value="BRCT domain"/>
    <property type="match status" value="1"/>
</dbReference>
<evidence type="ECO:0000313" key="5">
    <source>
        <dbReference type="EMBL" id="TYK21760.1"/>
    </source>
</evidence>
<dbReference type="GO" id="GO:0016747">
    <property type="term" value="F:acyltransferase activity, transferring groups other than amino-acyl groups"/>
    <property type="evidence" value="ECO:0007669"/>
    <property type="project" value="InterPro"/>
</dbReference>
<evidence type="ECO:0000259" key="4">
    <source>
        <dbReference type="PROSITE" id="PS50172"/>
    </source>
</evidence>
<dbReference type="PANTHER" id="PTHR23196:SF8">
    <property type="entry name" value="N-ACETYLTRANSFERASE"/>
    <property type="match status" value="1"/>
</dbReference>
<proteinExistence type="predicted"/>
<dbReference type="PROSITE" id="PS50172">
    <property type="entry name" value="BRCT"/>
    <property type="match status" value="1"/>
</dbReference>
<sequence>MAPRKKPTRRSSIFIGKEGHAVDVNHHECVGKGVGEKCRSQGEYSFVLVNPNDFDSYSKSYLQDVLQLYKRELPTMAYAANTGKQSTFMEKCLSNGKYCTLLLESKSEVDSGLVIAAITYQIVPADTQYAEIPLAAVSLAYQHKGFGHILYMELRKRLQSVGIRTIFCWGDKESEGFWSKQGFLSIAEVDTKGKVRRIPVRADIRRALCFPGGSTLMISHIQGISMCSADLPKLRSLLKPEAPYAARISVANQDPQNQDAVHDSNGPVSFAEIENNTTASIAELSNTIGNLDETHCSCSKQSAKRVWEASLSSLKSKKVKGVNLDHFHSDSNKNLVPKSNGYNACSQACSLGNSKHEILSSIYPKKPTNKYTQNFCQEFGSVNVASEDLNCEENTLGKSFKIMLMNIADEAKKTQLMKVIEELGGSLTADGSTSTHVITGKVRKTLNFCTALCSGLVLQP</sequence>
<dbReference type="PANTHER" id="PTHR23196">
    <property type="entry name" value="PAX TRANSCRIPTION ACTIVATION DOMAIN INTERACTING PROTEIN"/>
    <property type="match status" value="1"/>
</dbReference>
<dbReference type="Proteomes" id="UP000321947">
    <property type="component" value="Unassembled WGS sequence"/>
</dbReference>
<dbReference type="GO" id="GO:0005634">
    <property type="term" value="C:nucleus"/>
    <property type="evidence" value="ECO:0007669"/>
    <property type="project" value="UniProtKB-SubCell"/>
</dbReference>
<comment type="caution">
    <text evidence="5">The sequence shown here is derived from an EMBL/GenBank/DDBJ whole genome shotgun (WGS) entry which is preliminary data.</text>
</comment>
<dbReference type="SUPFAM" id="SSF55729">
    <property type="entry name" value="Acyl-CoA N-acyltransferases (Nat)"/>
    <property type="match status" value="1"/>
</dbReference>